<evidence type="ECO:0000313" key="4">
    <source>
        <dbReference type="Proteomes" id="UP001301140"/>
    </source>
</evidence>
<dbReference type="PANTHER" id="PTHR13847:SF281">
    <property type="entry name" value="FAD DEPENDENT OXIDOREDUCTASE DOMAIN-CONTAINING PROTEIN"/>
    <property type="match status" value="1"/>
</dbReference>
<keyword evidence="1" id="KW-0560">Oxidoreductase</keyword>
<dbReference type="InterPro" id="IPR036188">
    <property type="entry name" value="FAD/NAD-bd_sf"/>
</dbReference>
<accession>A0AAP3XSQ5</accession>
<proteinExistence type="predicted"/>
<dbReference type="SUPFAM" id="SSF51905">
    <property type="entry name" value="FAD/NAD(P)-binding domain"/>
    <property type="match status" value="1"/>
</dbReference>
<sequence>MTIRNELASLANSLWTATARPAEDFPPLGLDATADVAIVGGGFTGLSAALHLAERGVSVVLLEAEQPGWGASGRNGGQVIPGLKEDPEAIERIYGPGMGGRVNRLAAAAPDLVFDLIDKHAIACDAVRGGWLQPAHDAAGLRTQQARVEQLQARGAPVELLDRAATAQRLGTSSYLGGMLDPRGGAVHPLDYATGLAAAAARAGARLHGNSPVRSLGRSGSGWLLRTAGGSVTAGKVLLCTNGYTDGLLPRLARSVIAVRSVQVATEPLPQTLRADMLRGGLAASDTRRLLVYFRLDAAGRLLIGGRGAQGEKAIEAAQERLRRRALQLYPQLAGVRWAHHWGGYVALTEDHLPHLHEPQPGLVTGLGYNGRGVAMATAMGKVLAERAAGAEPADLDFPVTGLREVPFHALRRPIVATIAAWYAVRDRLGF</sequence>
<evidence type="ECO:0000256" key="1">
    <source>
        <dbReference type="ARBA" id="ARBA00023002"/>
    </source>
</evidence>
<dbReference type="Gene3D" id="3.50.50.60">
    <property type="entry name" value="FAD/NAD(P)-binding domain"/>
    <property type="match status" value="1"/>
</dbReference>
<dbReference type="GO" id="GO:0016491">
    <property type="term" value="F:oxidoreductase activity"/>
    <property type="evidence" value="ECO:0007669"/>
    <property type="project" value="UniProtKB-KW"/>
</dbReference>
<evidence type="ECO:0000313" key="3">
    <source>
        <dbReference type="EMBL" id="MDF1587329.1"/>
    </source>
</evidence>
<name>A0AAP3XSQ5_9PROT</name>
<dbReference type="InterPro" id="IPR006076">
    <property type="entry name" value="FAD-dep_OxRdtase"/>
</dbReference>
<dbReference type="EMBL" id="JARGEQ010000126">
    <property type="protein sequence ID" value="MDF1587329.1"/>
    <property type="molecule type" value="Genomic_DNA"/>
</dbReference>
<dbReference type="Proteomes" id="UP001301140">
    <property type="component" value="Unassembled WGS sequence"/>
</dbReference>
<dbReference type="GO" id="GO:0005737">
    <property type="term" value="C:cytoplasm"/>
    <property type="evidence" value="ECO:0007669"/>
    <property type="project" value="TreeGrafter"/>
</dbReference>
<keyword evidence="4" id="KW-1185">Reference proteome</keyword>
<protein>
    <submittedName>
        <fullName evidence="3">FAD-binding oxidoreductase</fullName>
    </submittedName>
</protein>
<dbReference type="Pfam" id="PF01266">
    <property type="entry name" value="DAO"/>
    <property type="match status" value="1"/>
</dbReference>
<dbReference type="PANTHER" id="PTHR13847">
    <property type="entry name" value="SARCOSINE DEHYDROGENASE-RELATED"/>
    <property type="match status" value="1"/>
</dbReference>
<comment type="caution">
    <text evidence="3">The sequence shown here is derived from an EMBL/GenBank/DDBJ whole genome shotgun (WGS) entry which is preliminary data.</text>
</comment>
<gene>
    <name evidence="3" type="ORF">PZ740_13160</name>
</gene>
<dbReference type="RefSeq" id="WP_327789747.1">
    <property type="nucleotide sequence ID" value="NZ_JARGEQ010000126.1"/>
</dbReference>
<organism evidence="3 4">
    <name type="scientific">Marinimicrococcus flavescens</name>
    <dbReference type="NCBI Taxonomy" id="3031815"/>
    <lineage>
        <taxon>Bacteria</taxon>
        <taxon>Pseudomonadati</taxon>
        <taxon>Pseudomonadota</taxon>
        <taxon>Alphaproteobacteria</taxon>
        <taxon>Geminicoccales</taxon>
        <taxon>Geminicoccaceae</taxon>
        <taxon>Marinimicrococcus</taxon>
    </lineage>
</organism>
<feature type="domain" description="FAD dependent oxidoreductase" evidence="2">
    <location>
        <begin position="35"/>
        <end position="387"/>
    </location>
</feature>
<reference evidence="3 4" key="1">
    <citation type="submission" date="2023-03" db="EMBL/GenBank/DDBJ databases">
        <title>YIM 152171 draft genome.</title>
        <authorList>
            <person name="Yang Z."/>
        </authorList>
    </citation>
    <scope>NUCLEOTIDE SEQUENCE [LARGE SCALE GENOMIC DNA]</scope>
    <source>
        <strain evidence="3 4">YIM 152171</strain>
    </source>
</reference>
<dbReference type="Gene3D" id="3.30.9.10">
    <property type="entry name" value="D-Amino Acid Oxidase, subunit A, domain 2"/>
    <property type="match status" value="1"/>
</dbReference>
<evidence type="ECO:0000259" key="2">
    <source>
        <dbReference type="Pfam" id="PF01266"/>
    </source>
</evidence>
<dbReference type="AlphaFoldDB" id="A0AAP3XSQ5"/>